<keyword evidence="3" id="KW-0106">Calcium</keyword>
<keyword evidence="9" id="KW-1185">Reference proteome</keyword>
<evidence type="ECO:0000313" key="9">
    <source>
        <dbReference type="Proteomes" id="UP001652625"/>
    </source>
</evidence>
<gene>
    <name evidence="10" type="primary">LOC100206310</name>
</gene>
<evidence type="ECO:0000256" key="4">
    <source>
        <dbReference type="ARBA" id="ARBA00022896"/>
    </source>
</evidence>
<dbReference type="InterPro" id="IPR002048">
    <property type="entry name" value="EF_hand_dom"/>
</dbReference>
<dbReference type="CDD" id="cd00051">
    <property type="entry name" value="EFh"/>
    <property type="match status" value="1"/>
</dbReference>
<reference evidence="10" key="1">
    <citation type="submission" date="2025-08" db="UniProtKB">
        <authorList>
            <consortium name="RefSeq"/>
        </authorList>
    </citation>
    <scope>IDENTIFICATION</scope>
</reference>
<organism evidence="9 10">
    <name type="scientific">Hydra vulgaris</name>
    <name type="common">Hydra</name>
    <name type="synonym">Hydra attenuata</name>
    <dbReference type="NCBI Taxonomy" id="6087"/>
    <lineage>
        <taxon>Eukaryota</taxon>
        <taxon>Metazoa</taxon>
        <taxon>Cnidaria</taxon>
        <taxon>Hydrozoa</taxon>
        <taxon>Hydroidolina</taxon>
        <taxon>Anthoathecata</taxon>
        <taxon>Aplanulata</taxon>
        <taxon>Hydridae</taxon>
        <taxon>Hydra</taxon>
    </lineage>
</organism>
<dbReference type="PROSITE" id="PS00018">
    <property type="entry name" value="EF_HAND_1"/>
    <property type="match status" value="2"/>
</dbReference>
<keyword evidence="2" id="KW-0479">Metal-binding</keyword>
<dbReference type="InterPro" id="IPR045054">
    <property type="entry name" value="P4HA-like"/>
</dbReference>
<keyword evidence="7" id="KW-0599">Photoprotein</keyword>
<dbReference type="InterPro" id="IPR018247">
    <property type="entry name" value="EF_Hand_1_Ca_BS"/>
</dbReference>
<sequence>MKSFIYILIFNFFEIYCKEKLSLNHKRQLMETFLSEKNNVSTKRNSDYPNTEKAYEEDKSNEDNKTEDEYLIHTNKTLNFKRIKLPDVKVMKIGLEKTVELPGNVEVTMRVISLNPFIFEIENFIDEEECELLIDLAKVKSLKEVNQKFNNIEFKNANEVFKEWDYNQDGFIEPDEVTLLPCFADIIFTSQDADDMFFVLKMDPNGDGKVDLSEMKKTDFAQAKYYLDNIKKEKFRQRNVTTSTSWIWHDQDELLKHTKEGYFEKYHERISMITGLPSLIIEESEPIQVRLFGEGQFYTLRHDSEPVSKDIPCCLYGDNKLCRFCRYISFTVFLNDVEKGGELVFPLANHKYQTITHNSGEWRGYYQYAKTTGNRFFFSVDIKFMKDGANWIFQGNGKDESGGFTFNNSIILGETIKFEKSYNDGSNSIIKYHGKVIEATKISGNWWVPGENRLHGIFFMWNKEYEIFSARAIDEANKKEGCPNSSVVIQPKKGKAVFWYNHHVNKKNGMVGDINQESMSAHCEVLKGEKWTASSWINVIGDGDLFQRAWRRGNNMLLDKKQRSILLSTMGTQEDKLNHEPYENEFHRDMAERGNKTASADYNAGYKFYEHKPASNSLQALQLLFNDMDSNQLALIAKAVHAKLGLTCVNIDSKFSL</sequence>
<dbReference type="Gene3D" id="1.10.238.10">
    <property type="entry name" value="EF-hand"/>
    <property type="match status" value="1"/>
</dbReference>
<dbReference type="GeneID" id="100206310"/>
<dbReference type="Proteomes" id="UP001652625">
    <property type="component" value="Chromosome 07"/>
</dbReference>
<dbReference type="PANTHER" id="PTHR10869:SF246">
    <property type="entry name" value="TRANSMEMBRANE PROLYL 4-HYDROXYLASE"/>
    <property type="match status" value="1"/>
</dbReference>
<evidence type="ECO:0000256" key="6">
    <source>
        <dbReference type="ARBA" id="ARBA00023223"/>
    </source>
</evidence>
<evidence type="ECO:0000256" key="2">
    <source>
        <dbReference type="ARBA" id="ARBA00022723"/>
    </source>
</evidence>
<protein>
    <submittedName>
        <fullName evidence="10">Uncharacterized protein LOC100206310 isoform X3</fullName>
    </submittedName>
</protein>
<dbReference type="Gene3D" id="2.60.120.620">
    <property type="entry name" value="q2cbj1_9rhob like domain"/>
    <property type="match status" value="1"/>
</dbReference>
<keyword evidence="4" id="KW-0847">Vitamin C</keyword>
<proteinExistence type="inferred from homology"/>
<name>A0ABM4C6K2_HYDVU</name>
<evidence type="ECO:0000256" key="5">
    <source>
        <dbReference type="ARBA" id="ARBA00023004"/>
    </source>
</evidence>
<evidence type="ECO:0000256" key="8">
    <source>
        <dbReference type="SAM" id="MobiDB-lite"/>
    </source>
</evidence>
<evidence type="ECO:0000256" key="7">
    <source>
        <dbReference type="ARBA" id="ARBA00023262"/>
    </source>
</evidence>
<keyword evidence="6" id="KW-0455">Luminescence</keyword>
<comment type="similarity">
    <text evidence="1">Belongs to the aequorin family.</text>
</comment>
<keyword evidence="5" id="KW-0408">Iron</keyword>
<feature type="region of interest" description="Disordered" evidence="8">
    <location>
        <begin position="40"/>
        <end position="67"/>
    </location>
</feature>
<accession>A0ABM4C6K2</accession>
<dbReference type="PANTHER" id="PTHR10869">
    <property type="entry name" value="PROLYL 4-HYDROXYLASE ALPHA SUBUNIT"/>
    <property type="match status" value="1"/>
</dbReference>
<evidence type="ECO:0000256" key="1">
    <source>
        <dbReference type="ARBA" id="ARBA00007828"/>
    </source>
</evidence>
<evidence type="ECO:0000313" key="10">
    <source>
        <dbReference type="RefSeq" id="XP_065657223.1"/>
    </source>
</evidence>
<dbReference type="SUPFAM" id="SSF47473">
    <property type="entry name" value="EF-hand"/>
    <property type="match status" value="1"/>
</dbReference>
<feature type="compositionally biased region" description="Basic and acidic residues" evidence="8">
    <location>
        <begin position="53"/>
        <end position="67"/>
    </location>
</feature>
<feature type="compositionally biased region" description="Polar residues" evidence="8">
    <location>
        <begin position="40"/>
        <end position="49"/>
    </location>
</feature>
<dbReference type="InterPro" id="IPR011992">
    <property type="entry name" value="EF-hand-dom_pair"/>
</dbReference>
<evidence type="ECO:0000256" key="3">
    <source>
        <dbReference type="ARBA" id="ARBA00022837"/>
    </source>
</evidence>
<dbReference type="RefSeq" id="XP_065657223.1">
    <property type="nucleotide sequence ID" value="XM_065801151.1"/>
</dbReference>